<dbReference type="InterPro" id="IPR016181">
    <property type="entry name" value="Acyl_CoA_acyltransferase"/>
</dbReference>
<evidence type="ECO:0000313" key="2">
    <source>
        <dbReference type="EMBL" id="OOV07265.1"/>
    </source>
</evidence>
<reference evidence="2 3" key="1">
    <citation type="submission" date="2017-01" db="EMBL/GenBank/DDBJ databases">
        <title>Genome sequencing of Rhodoferax fermentans JCM 7819.</title>
        <authorList>
            <person name="Kim Y.J."/>
            <person name="Farh M.E.-A."/>
            <person name="Yang D.-C."/>
        </authorList>
    </citation>
    <scope>NUCLEOTIDE SEQUENCE [LARGE SCALE GENOMIC DNA]</scope>
    <source>
        <strain evidence="2 3">JCM 7819</strain>
    </source>
</reference>
<comment type="caution">
    <text evidence="2">The sequence shown here is derived from an EMBL/GenBank/DDBJ whole genome shotgun (WGS) entry which is preliminary data.</text>
</comment>
<evidence type="ECO:0000259" key="1">
    <source>
        <dbReference type="Pfam" id="PF13480"/>
    </source>
</evidence>
<dbReference type="STRING" id="28066.RF819_11465"/>
<dbReference type="Gene3D" id="3.40.630.30">
    <property type="match status" value="1"/>
</dbReference>
<dbReference type="Pfam" id="PF13480">
    <property type="entry name" value="Acetyltransf_6"/>
    <property type="match status" value="1"/>
</dbReference>
<protein>
    <recommendedName>
        <fullName evidence="1">BioF2-like acetyltransferase domain-containing protein</fullName>
    </recommendedName>
</protein>
<sequence>MLLGLSLSAATSFAKPSSPGKALVMITSERPASARKTRVSPPAIQILDNFDDLRAVLAQQGVQQVHEQADVFATLAWFDNLAACGLDAAGQGSVSCQLWLLDGGAAGPVVCLPLLLGRQLTGLSNYYSSLYAPLVWPAACADGPDAESEAAIWQAFAQAMRSHRARWPVLRFDPLDPQSRFFAGFEGALRQAGYQVGRYFCFGNWYLQLAERSFTEYQQSLPSALRHSITRGQRRLDKQGPWRVDIQQQPDGFLESAIQDFVAVYQASWKGAEPNPHFIPALARMAATQGWLRLGVLRLNAQPIAAQLWLVKGGKASIFKLAYVTGFERFSAGSVLTAALMRQVIDVDQVQEVDYLTGDDAYKRDWMSHRRERWGLVAFDWRTPAGLWAGCRHALGLWLKKAQARRQS</sequence>
<dbReference type="AlphaFoldDB" id="A0A1T1ATF1"/>
<dbReference type="EMBL" id="MTJN01000002">
    <property type="protein sequence ID" value="OOV07265.1"/>
    <property type="molecule type" value="Genomic_DNA"/>
</dbReference>
<name>A0A1T1ATF1_RHOFE</name>
<organism evidence="2 3">
    <name type="scientific">Rhodoferax fermentans</name>
    <dbReference type="NCBI Taxonomy" id="28066"/>
    <lineage>
        <taxon>Bacteria</taxon>
        <taxon>Pseudomonadati</taxon>
        <taxon>Pseudomonadota</taxon>
        <taxon>Betaproteobacteria</taxon>
        <taxon>Burkholderiales</taxon>
        <taxon>Comamonadaceae</taxon>
        <taxon>Rhodoferax</taxon>
    </lineage>
</organism>
<accession>A0A1T1ATF1</accession>
<dbReference type="InterPro" id="IPR038740">
    <property type="entry name" value="BioF2-like_GNAT_dom"/>
</dbReference>
<dbReference type="Proteomes" id="UP000190750">
    <property type="component" value="Unassembled WGS sequence"/>
</dbReference>
<keyword evidence="3" id="KW-1185">Reference proteome</keyword>
<gene>
    <name evidence="2" type="ORF">RF819_11465</name>
</gene>
<feature type="domain" description="BioF2-like acetyltransferase" evidence="1">
    <location>
        <begin position="225"/>
        <end position="364"/>
    </location>
</feature>
<evidence type="ECO:0000313" key="3">
    <source>
        <dbReference type="Proteomes" id="UP000190750"/>
    </source>
</evidence>
<proteinExistence type="predicted"/>
<dbReference type="SUPFAM" id="SSF55729">
    <property type="entry name" value="Acyl-CoA N-acyltransferases (Nat)"/>
    <property type="match status" value="1"/>
</dbReference>